<name>A0A0B6D6X1_9GAMM</name>
<dbReference type="EMBL" id="CP009440">
    <property type="protein sequence ID" value="AJI54037.1"/>
    <property type="molecule type" value="Genomic_DNA"/>
</dbReference>
<proteinExistence type="predicted"/>
<evidence type="ECO:0000313" key="2">
    <source>
        <dbReference type="Proteomes" id="UP000031830"/>
    </source>
</evidence>
<sequence>MSIQRHLTLSIDNQKLELEVASFEYLGKINNGYDVEFIAYTDENIQSFIGCRFDFSYSGVAITGGSIRGYVREAILGYDSKQARQMYRIICRSVVGFLKDYYLKKMFSESSNQAIITNMLETLCSTQADFIGLFNSLEIQQNSSQLLNGNAFEFFNYQFNNYGFYIANDKYLDRDVVDIYSQPNDLTGMSGSYNVTKSANQTAINQVKSFKKHTYKHLPDLDILGYDIDLGQDATIADSPFAITEENAARIFYDNNFKQNDAKELTKRINLSINSLNGLSQLTLENIVHREGDIIELTSGIETKRYWVYSSHVRANVEETKHWAIETYLNILELTDNPWYPPLAAKPLTKVVEGFKYNSQQGLGKYNKLPIKSDIPFNQDKDLSHTRNVSLSSSKTGGVYSSPQSDSRLVLATSDNNREYVSLGFSSDATADEHVSSKNIQDSGIYSAGNVGLGFTRTRAGQDYSKVSLYSQSSEGKVSELGLGGENTTSHNDDFTRNTFSNDYPNLEGIIKRSVNSAIDIAAGDIALNYGDVENITVDKRTTSDKATDHYRHTINSDNYLHRYFIKNFSENKSATDAVDTNFITDFKLNTAKINDNYQTTVIWATERPTANKIELDGQQEKLAKQYYSFEKKQNNYNFKITLDNQTQLIAQGTNLDENIKSISIQAEPLSKTKTYGLVVGWSIFGKGSLEISGNSVEISKQRVFVELKDAEPLVFKFNIDGNTSTLTVQLCQLKAIKSDLAPLPDADEIITADDSGINYQSNLEQHIVYTDKLVASDDNPETDILTWHDNYTSQNYNNTNSSKLVGQYQANKLAQAKSYHGDSLAKAEDISTDAIYKRDHQGNLSVIHNAKFEETKKLSDRYETKNIAENEIKKHTETIQLEDYTKKAETNIKGDITMQSNKATRSYAEYSLTGLQGMNLEIEKLELNAKESKIIAKEYNIGEQDDGQ</sequence>
<gene>
    <name evidence="1" type="ORF">LA55_953</name>
</gene>
<accession>A0A0B6D6X1</accession>
<organism evidence="1 2">
    <name type="scientific">Francisella philomiragia</name>
    <dbReference type="NCBI Taxonomy" id="28110"/>
    <lineage>
        <taxon>Bacteria</taxon>
        <taxon>Pseudomonadati</taxon>
        <taxon>Pseudomonadota</taxon>
        <taxon>Gammaproteobacteria</taxon>
        <taxon>Thiotrichales</taxon>
        <taxon>Francisellaceae</taxon>
        <taxon>Francisella</taxon>
    </lineage>
</organism>
<dbReference type="AlphaFoldDB" id="A0A0B6D6X1"/>
<protein>
    <submittedName>
        <fullName evidence="1">Uncharacterized protein</fullName>
    </submittedName>
</protein>
<dbReference type="RefSeq" id="WP_044526119.1">
    <property type="nucleotide sequence ID" value="NZ_CP009440.1"/>
</dbReference>
<evidence type="ECO:0000313" key="1">
    <source>
        <dbReference type="EMBL" id="AJI54037.1"/>
    </source>
</evidence>
<dbReference type="KEGG" id="fpz:LA55_953"/>
<dbReference type="Proteomes" id="UP000031830">
    <property type="component" value="Chromosome"/>
</dbReference>
<reference evidence="1 2" key="1">
    <citation type="journal article" date="2015" name="Genome Announc.">
        <title>Genome sequencing of 18 francisella strains to aid in assay development and testing.</title>
        <authorList>
            <person name="Johnson S.L."/>
            <person name="Daligault H.E."/>
            <person name="Davenport K.W."/>
            <person name="Coyne S.R."/>
            <person name="Frey K.G."/>
            <person name="Koroleva G.I."/>
            <person name="Broomall S.M."/>
            <person name="Bishop-Lilly K.A."/>
            <person name="Bruce D.C."/>
            <person name="Chertkov O."/>
            <person name="Freitas T."/>
            <person name="Jaissle J."/>
            <person name="Ladner J.T."/>
            <person name="Rosenzweig C.N."/>
            <person name="Gibbons H.S."/>
            <person name="Palacios G.F."/>
            <person name="Redden C.L."/>
            <person name="Xu Y."/>
            <person name="Minogue T.D."/>
            <person name="Chain P.S."/>
        </authorList>
    </citation>
    <scope>NUCLEOTIDE SEQUENCE [LARGE SCALE GENOMIC DNA]</scope>
    <source>
        <strain evidence="1 2">GA01-2794</strain>
    </source>
</reference>